<dbReference type="GO" id="GO:0005737">
    <property type="term" value="C:cytoplasm"/>
    <property type="evidence" value="ECO:0007669"/>
    <property type="project" value="TreeGrafter"/>
</dbReference>
<dbReference type="CDD" id="cd00033">
    <property type="entry name" value="CCP"/>
    <property type="match status" value="1"/>
</dbReference>
<dbReference type="EMBL" id="OZ035842">
    <property type="protein sequence ID" value="CAL1595104.1"/>
    <property type="molecule type" value="Genomic_DNA"/>
</dbReference>
<dbReference type="Gene3D" id="2.10.70.10">
    <property type="entry name" value="Complement Module, domain 1"/>
    <property type="match status" value="1"/>
</dbReference>
<evidence type="ECO:0000256" key="12">
    <source>
        <dbReference type="SAM" id="Phobius"/>
    </source>
</evidence>
<comment type="similarity">
    <text evidence="8">Belongs to the peroxidase family. XPO subfamily.</text>
</comment>
<feature type="domain" description="Sushi" evidence="13">
    <location>
        <begin position="1801"/>
        <end position="1855"/>
    </location>
</feature>
<dbReference type="GO" id="GO:0005509">
    <property type="term" value="F:calcium ion binding"/>
    <property type="evidence" value="ECO:0007669"/>
    <property type="project" value="InterPro"/>
</dbReference>
<dbReference type="PROSITE" id="PS50292">
    <property type="entry name" value="PEROXIDASE_3"/>
    <property type="match status" value="1"/>
</dbReference>
<keyword evidence="12" id="KW-1133">Transmembrane helix</keyword>
<accession>A0AAV2L5Z5</accession>
<dbReference type="Pfam" id="PF23756">
    <property type="entry name" value="Beta-prop_HPS5"/>
    <property type="match status" value="1"/>
</dbReference>
<keyword evidence="12" id="KW-0472">Membrane</keyword>
<keyword evidence="5" id="KW-0560">Oxidoreductase</keyword>
<dbReference type="InterPro" id="IPR015943">
    <property type="entry name" value="WD40/YVTN_repeat-like_dom_sf"/>
</dbReference>
<dbReference type="Pfam" id="PF23758">
    <property type="entry name" value="TPR_HPS5"/>
    <property type="match status" value="1"/>
</dbReference>
<keyword evidence="10" id="KW-0768">Sushi</keyword>
<evidence type="ECO:0000313" key="15">
    <source>
        <dbReference type="Proteomes" id="UP001497482"/>
    </source>
</evidence>
<dbReference type="InterPro" id="IPR018097">
    <property type="entry name" value="EGF_Ca-bd_CS"/>
</dbReference>
<organism evidence="14 15">
    <name type="scientific">Knipowitschia caucasica</name>
    <name type="common">Caucasian dwarf goby</name>
    <name type="synonym">Pomatoschistus caucasicus</name>
    <dbReference type="NCBI Taxonomy" id="637954"/>
    <lineage>
        <taxon>Eukaryota</taxon>
        <taxon>Metazoa</taxon>
        <taxon>Chordata</taxon>
        <taxon>Craniata</taxon>
        <taxon>Vertebrata</taxon>
        <taxon>Euteleostomi</taxon>
        <taxon>Actinopterygii</taxon>
        <taxon>Neopterygii</taxon>
        <taxon>Teleostei</taxon>
        <taxon>Neoteleostei</taxon>
        <taxon>Acanthomorphata</taxon>
        <taxon>Gobiaria</taxon>
        <taxon>Gobiiformes</taxon>
        <taxon>Gobioidei</taxon>
        <taxon>Gobiidae</taxon>
        <taxon>Gobiinae</taxon>
        <taxon>Knipowitschia</taxon>
    </lineage>
</organism>
<dbReference type="Gene3D" id="1.10.640.10">
    <property type="entry name" value="Haem peroxidase domain superfamily, animal type"/>
    <property type="match status" value="1"/>
</dbReference>
<dbReference type="PANTHER" id="PTHR23287:SF18">
    <property type="entry name" value="BLOC-2 COMPLEX MEMBER HPS5"/>
    <property type="match status" value="1"/>
</dbReference>
<evidence type="ECO:0000256" key="1">
    <source>
        <dbReference type="ARBA" id="ARBA00001970"/>
    </source>
</evidence>
<feature type="region of interest" description="Disordered" evidence="11">
    <location>
        <begin position="1422"/>
        <end position="1446"/>
    </location>
</feature>
<dbReference type="SUPFAM" id="SSF50978">
    <property type="entry name" value="WD40 repeat-like"/>
    <property type="match status" value="1"/>
</dbReference>
<evidence type="ECO:0000256" key="9">
    <source>
        <dbReference type="PIRSR" id="PIRSR619791-2"/>
    </source>
</evidence>
<protein>
    <recommendedName>
        <fullName evidence="13">Sushi domain-containing protein</fullName>
    </recommendedName>
</protein>
<keyword evidence="2 9" id="KW-0349">Heme</keyword>
<comment type="caution">
    <text evidence="10">Lacks conserved residue(s) required for the propagation of feature annotation.</text>
</comment>
<dbReference type="InterPro" id="IPR019791">
    <property type="entry name" value="Haem_peroxidase_animal"/>
</dbReference>
<comment type="cofactor">
    <cofactor evidence="1">
        <name>heme b</name>
        <dbReference type="ChEBI" id="CHEBI:60344"/>
    </cofactor>
</comment>
<dbReference type="Proteomes" id="UP001497482">
    <property type="component" value="Chromosome 20"/>
</dbReference>
<evidence type="ECO:0000256" key="10">
    <source>
        <dbReference type="PROSITE-ProRule" id="PRU00302"/>
    </source>
</evidence>
<keyword evidence="12" id="KW-0812">Transmembrane</keyword>
<name>A0AAV2L5Z5_KNICA</name>
<dbReference type="SUPFAM" id="SSF57535">
    <property type="entry name" value="Complement control module/SCR domain"/>
    <property type="match status" value="1"/>
</dbReference>
<dbReference type="GO" id="GO:0032502">
    <property type="term" value="P:developmental process"/>
    <property type="evidence" value="ECO:0007669"/>
    <property type="project" value="UniProtKB-ARBA"/>
</dbReference>
<dbReference type="InterPro" id="IPR037120">
    <property type="entry name" value="Haem_peroxidase_sf_animal"/>
</dbReference>
<reference evidence="14 15" key="1">
    <citation type="submission" date="2024-04" db="EMBL/GenBank/DDBJ databases">
        <authorList>
            <person name="Waldvogel A.-M."/>
            <person name="Schoenle A."/>
        </authorList>
    </citation>
    <scope>NUCLEOTIDE SEQUENCE [LARGE SCALE GENOMIC DNA]</scope>
</reference>
<evidence type="ECO:0000259" key="13">
    <source>
        <dbReference type="PROSITE" id="PS50923"/>
    </source>
</evidence>
<evidence type="ECO:0000256" key="8">
    <source>
        <dbReference type="ARBA" id="ARBA00061342"/>
    </source>
</evidence>
<keyword evidence="4" id="KW-0732">Signal</keyword>
<dbReference type="Gene3D" id="2.10.25.10">
    <property type="entry name" value="Laminin"/>
    <property type="match status" value="1"/>
</dbReference>
<dbReference type="PRINTS" id="PR00457">
    <property type="entry name" value="ANPEROXIDASE"/>
</dbReference>
<dbReference type="InterPro" id="IPR056445">
    <property type="entry name" value="TPR_HPS5"/>
</dbReference>
<dbReference type="CDD" id="cd00054">
    <property type="entry name" value="EGF_CA"/>
    <property type="match status" value="1"/>
</dbReference>
<evidence type="ECO:0000313" key="14">
    <source>
        <dbReference type="EMBL" id="CAL1595104.1"/>
    </source>
</evidence>
<evidence type="ECO:0000256" key="11">
    <source>
        <dbReference type="SAM" id="MobiDB-lite"/>
    </source>
</evidence>
<sequence length="1932" mass="216658">MRAVVYNRRLIAVALIRFAWLFKMTCVPLVPENYTHVLAEFDCLDPLLGALRLDSGRLKCTCLAVSRKWLALGTSSGGLHLIQREGWKQRLILTHKEGSITHVVCCPHDEDFIAVATSQGLVVVWELQLERRGRPERVSVSWEHRSQDITALCWDTNALRVFVGDTAGKVSFLRAGSSKSGKGSAFVIFTVQTVTTVDSKVVQLGFQDGRLLVSSLSRCYICDTEKEKFWRVGNKERDGEYGACFFPQNRGLFSGQPPLLYCARPGSRVWEANFNGDVVSTHQFKQLLACPPLPLVSNRNEPQYNVSQRSPQSLAFAKLLYFGDQNLLTWTDSAIFIFTPQNGQVLLWTEVKDVAEIVVYRSELFCLHGSGRLSHLTLLSAERCVERLLRRESWLLATTVCCMFQHAITTSRARKCIPIDRLEYLKSQLSPSTAAEMIGQLEEVINKLEPLDSASSSRRSSISSHESFNVLDCGIYRVISRRGSQSEEETGSLINQSTSEEERLKDFSFVQEEEHVDQEPQGSEHLEVERSEQGLPFNIPLSFRPKPPRIALQAVKESVSSFMKKTTERINTLQMNSELWQRPDFRDGPVLDVLPPTATDTDKMENMLYDEMTSSESDFNELQSASDSAMTQIQDLYVLLDPISLEETLLQWLPALENALGPAEVELTASGPDTNCSIPIDDNEHLDRFRAKQDHSHSSSDHGESDFHCERVLGPNHGEKDNNVSNGFHVEPIRVTPPRAVPSELMVTLRQLAMLYAEHSCFRSQSKYPLSCNTFLRRYFYLLEPERLRTMCLRCHRDQPHIQAAFIQAMQELTQSSKVAEVIQRGDLQRSLRSLRDLQPCSASALLPHLYRLCEKHGEATVRSLSQFYPTISPADVMAMADQRHFLAYLDNLVHSRAEDHRLSFLQSLLDPESLRLEWLELALSNDAPLLCDTVTPGGDARWHSHCFSWGYGRLLSLLVRLPADLSSKQAMADSCRTHGYWIGYLYLCNQLQRRSEAFSTICLLDDINLLEEPEGVQPQTLDEWKLLMQLSQQSSAASELQGLNGGVCSDDPGASVGKVTPETLTLMLARSAGPDVALDVLEKCGLQLILSPHSQLICELLRVTEKRQRAIIQTMLERVKKSLSEGSLKPSDLLAQFKQTEVSVRSHVYAAELLDNTVELIREMVYTHSMEQPLAHDLLSDRDVENLLQVTGCSSKLQRPLCPSDCLSERYRTITGDCNNRKYPRWGAANIPYSRWLPPEYEDVWGAPRGWDPDHMYHNFSLPPVRRVSQEVLSTQNNNISLDSTLSHLLVEWGQWIDHDVVLTPQSPSTNAFKTGADCSLSCSRDSPCFPIQIPLSDPRSGIQSCMPFFRSAPSCSEGLMPQRHREQLNAITSFVDASMVYGSSLNLASVLRNQSSPHGAMALNTLCRDEDLPYMPFLPQTQSQLDPCGPRNSSGPPRSSLGNKTSCFQAGDSRANEHLGMVVLHTLFLREHNRLVKQLQRLNPHWSPDTLYQEARKIMGAIHQIITWEQYLPRILGDSAMDDQIPPYKGYDPSVEPTIANVFSTAAFRFAHVTVQPMVARLGPGYSTESENPPLSLHQSLFASWRVVQEGGIDPVLRGLVMSPAKLQTPGQMMVEELTERLFQAQGGIPLDLAALNLQRGRDHGLPGYGAWRGFCGLSVPNTTSELAHILENTTLANTFQVLYGTPHNIDVWVGAISEPALPGGRVGPLLSCLLGRQFRILRDGDRFWWERKGVFSSTQRKQLHSVSLSRIICDNSHIRSVPLDPFTLTESPEDLLPCSHPLIPHMDLSPWKEPDKDPICSLIPRIHAGYSLLCNAMVLYECQSGYKLLGSSSITCDPNTRKWRPAPPSCQDINECEENDSPCPKDAKCLNTPGSFVCVDQTKTSSIIAAVVVVVISGAALLAVSMICYRKYYPKREFFVDTKCCQAKS</sequence>
<dbReference type="InterPro" id="IPR056499">
    <property type="entry name" value="Beta-prop_HPS5-like"/>
</dbReference>
<feature type="compositionally biased region" description="Low complexity" evidence="11">
    <location>
        <begin position="1429"/>
        <end position="1442"/>
    </location>
</feature>
<feature type="compositionally biased region" description="Basic and acidic residues" evidence="11">
    <location>
        <begin position="690"/>
        <end position="722"/>
    </location>
</feature>
<feature type="binding site" description="axial binding residue" evidence="9">
    <location>
        <position position="1554"/>
    </location>
    <ligand>
        <name>heme b</name>
        <dbReference type="ChEBI" id="CHEBI:60344"/>
    </ligand>
    <ligandPart>
        <name>Fe</name>
        <dbReference type="ChEBI" id="CHEBI:18248"/>
    </ligandPart>
</feature>
<evidence type="ECO:0000256" key="7">
    <source>
        <dbReference type="ARBA" id="ARBA00023157"/>
    </source>
</evidence>
<dbReference type="InterPro" id="IPR010255">
    <property type="entry name" value="Haem_peroxidase_sf"/>
</dbReference>
<keyword evidence="3 9" id="KW-0479">Metal-binding</keyword>
<dbReference type="InterPro" id="IPR035976">
    <property type="entry name" value="Sushi/SCR/CCP_sf"/>
</dbReference>
<dbReference type="PROSITE" id="PS50923">
    <property type="entry name" value="SUSHI"/>
    <property type="match status" value="1"/>
</dbReference>
<dbReference type="PANTHER" id="PTHR23287">
    <property type="entry name" value="RUBY-EYE2-LIKE PROTEIN"/>
    <property type="match status" value="1"/>
</dbReference>
<evidence type="ECO:0000256" key="3">
    <source>
        <dbReference type="ARBA" id="ARBA00022723"/>
    </source>
</evidence>
<keyword evidence="7" id="KW-1015">Disulfide bond</keyword>
<gene>
    <name evidence="14" type="ORF">KC01_LOCUS23970</name>
</gene>
<dbReference type="GO" id="GO:0048066">
    <property type="term" value="P:developmental pigmentation"/>
    <property type="evidence" value="ECO:0007669"/>
    <property type="project" value="TreeGrafter"/>
</dbReference>
<dbReference type="SMART" id="SM00032">
    <property type="entry name" value="CCP"/>
    <property type="match status" value="1"/>
</dbReference>
<proteinExistence type="inferred from homology"/>
<dbReference type="InterPro" id="IPR000436">
    <property type="entry name" value="Sushi_SCR_CCP_dom"/>
</dbReference>
<keyword evidence="15" id="KW-1185">Reference proteome</keyword>
<dbReference type="FunFam" id="1.10.640.10:FF:000001">
    <property type="entry name" value="Peroxidasin homolog"/>
    <property type="match status" value="1"/>
</dbReference>
<dbReference type="SUPFAM" id="SSF48113">
    <property type="entry name" value="Heme-dependent peroxidases"/>
    <property type="match status" value="1"/>
</dbReference>
<dbReference type="PROSITE" id="PS01187">
    <property type="entry name" value="EGF_CA"/>
    <property type="match status" value="1"/>
</dbReference>
<evidence type="ECO:0000256" key="6">
    <source>
        <dbReference type="ARBA" id="ARBA00023004"/>
    </source>
</evidence>
<evidence type="ECO:0000256" key="4">
    <source>
        <dbReference type="ARBA" id="ARBA00022729"/>
    </source>
</evidence>
<evidence type="ECO:0000256" key="5">
    <source>
        <dbReference type="ARBA" id="ARBA00023002"/>
    </source>
</evidence>
<feature type="region of interest" description="Disordered" evidence="11">
    <location>
        <begin position="690"/>
        <end position="725"/>
    </location>
</feature>
<dbReference type="SUPFAM" id="SSF57196">
    <property type="entry name" value="EGF/Laminin"/>
    <property type="match status" value="1"/>
</dbReference>
<dbReference type="InterPro" id="IPR036322">
    <property type="entry name" value="WD40_repeat_dom_sf"/>
</dbReference>
<dbReference type="GO" id="GO:0004601">
    <property type="term" value="F:peroxidase activity"/>
    <property type="evidence" value="ECO:0007669"/>
    <property type="project" value="InterPro"/>
</dbReference>
<dbReference type="Gene3D" id="2.130.10.10">
    <property type="entry name" value="YVTN repeat-like/Quinoprotein amine dehydrogenase"/>
    <property type="match status" value="1"/>
</dbReference>
<keyword evidence="6 9" id="KW-0408">Iron</keyword>
<evidence type="ECO:0000256" key="2">
    <source>
        <dbReference type="ARBA" id="ARBA00022617"/>
    </source>
</evidence>
<dbReference type="GO" id="GO:0006979">
    <property type="term" value="P:response to oxidative stress"/>
    <property type="evidence" value="ECO:0007669"/>
    <property type="project" value="InterPro"/>
</dbReference>
<dbReference type="GO" id="GO:0020037">
    <property type="term" value="F:heme binding"/>
    <property type="evidence" value="ECO:0007669"/>
    <property type="project" value="InterPro"/>
</dbReference>
<dbReference type="Pfam" id="PF03098">
    <property type="entry name" value="An_peroxidase"/>
    <property type="match status" value="1"/>
</dbReference>
<feature type="transmembrane region" description="Helical" evidence="12">
    <location>
        <begin position="1890"/>
        <end position="1912"/>
    </location>
</feature>
<dbReference type="Pfam" id="PF00084">
    <property type="entry name" value="Sushi"/>
    <property type="match status" value="1"/>
</dbReference>